<dbReference type="PROSITE" id="PS51186">
    <property type="entry name" value="GNAT"/>
    <property type="match status" value="1"/>
</dbReference>
<dbReference type="RefSeq" id="WP_058699705.1">
    <property type="nucleotide sequence ID" value="NZ_CP013690.1"/>
</dbReference>
<name>A0AAI8G682_9FLAO</name>
<proteinExistence type="predicted"/>
<dbReference type="Proteomes" id="UP000069030">
    <property type="component" value="Chromosome"/>
</dbReference>
<dbReference type="EMBL" id="CP013690">
    <property type="protein sequence ID" value="ALU27631.1"/>
    <property type="molecule type" value="Genomic_DNA"/>
</dbReference>
<feature type="domain" description="N-acetyltransferase" evidence="1">
    <location>
        <begin position="17"/>
        <end position="182"/>
    </location>
</feature>
<dbReference type="PANTHER" id="PTHR43792">
    <property type="entry name" value="GNAT FAMILY, PUTATIVE (AFU_ORTHOLOGUE AFUA_3G00765)-RELATED-RELATED"/>
    <property type="match status" value="1"/>
</dbReference>
<evidence type="ECO:0000313" key="2">
    <source>
        <dbReference type="EMBL" id="ALU27631.1"/>
    </source>
</evidence>
<dbReference type="InterPro" id="IPR016181">
    <property type="entry name" value="Acyl_CoA_acyltransferase"/>
</dbReference>
<dbReference type="GeneID" id="66976619"/>
<dbReference type="InterPro" id="IPR051531">
    <property type="entry name" value="N-acetyltransferase"/>
</dbReference>
<dbReference type="KEGG" id="mod:AS202_16415"/>
<organism evidence="2 3">
    <name type="scientific">Myroides odoratimimus</name>
    <dbReference type="NCBI Taxonomy" id="76832"/>
    <lineage>
        <taxon>Bacteria</taxon>
        <taxon>Pseudomonadati</taxon>
        <taxon>Bacteroidota</taxon>
        <taxon>Flavobacteriia</taxon>
        <taxon>Flavobacteriales</taxon>
        <taxon>Flavobacteriaceae</taxon>
        <taxon>Myroides</taxon>
    </lineage>
</organism>
<dbReference type="GO" id="GO:0016747">
    <property type="term" value="F:acyltransferase activity, transferring groups other than amino-acyl groups"/>
    <property type="evidence" value="ECO:0007669"/>
    <property type="project" value="InterPro"/>
</dbReference>
<accession>A0AAI8G682</accession>
<protein>
    <submittedName>
        <fullName evidence="2">Alanine acetyltransferase</fullName>
    </submittedName>
</protein>
<reference evidence="2 3" key="1">
    <citation type="journal article" date="2016" name="J. Zhejiang Univ. Sci. B">
        <title>Antibiotic resistance mechanisms of Myroides sp.</title>
        <authorList>
            <person name="Hu S."/>
            <person name="Yuan S."/>
            <person name="Qu H."/>
            <person name="Jiang T."/>
            <person name="Zhou Y."/>
            <person name="Wang M."/>
            <person name="Ming D."/>
        </authorList>
    </citation>
    <scope>NUCLEOTIDE SEQUENCE [LARGE SCALE GENOMIC DNA]</scope>
    <source>
        <strain evidence="2 3">PR63039</strain>
    </source>
</reference>
<dbReference type="InterPro" id="IPR000182">
    <property type="entry name" value="GNAT_dom"/>
</dbReference>
<dbReference type="Gene3D" id="3.40.630.30">
    <property type="match status" value="1"/>
</dbReference>
<evidence type="ECO:0000313" key="3">
    <source>
        <dbReference type="Proteomes" id="UP000069030"/>
    </source>
</evidence>
<dbReference type="SUPFAM" id="SSF55729">
    <property type="entry name" value="Acyl-CoA N-acyltransferases (Nat)"/>
    <property type="match status" value="1"/>
</dbReference>
<gene>
    <name evidence="2" type="ORF">AS202_16415</name>
</gene>
<dbReference type="Pfam" id="PF13302">
    <property type="entry name" value="Acetyltransf_3"/>
    <property type="match status" value="1"/>
</dbReference>
<evidence type="ECO:0000259" key="1">
    <source>
        <dbReference type="PROSITE" id="PS51186"/>
    </source>
</evidence>
<sequence length="182" mass="21199">MLNIDLTIFPILETDRLILRRLDINDLNTMYTMRTDPEVMKYIPVPVTQSEEEIKQYIHSINERMAAKECVNWAITLKEEGTMIGTIGFYRMKLEHYRAETGYMSLPQYNGKGYITEALQAIVHYGFSTMKLHSIEALLDPENIGSMKVLEKCGFIKEGHLKENWFFDGQFLDTVIYSKLNK</sequence>
<dbReference type="PANTHER" id="PTHR43792:SF1">
    <property type="entry name" value="N-ACETYLTRANSFERASE DOMAIN-CONTAINING PROTEIN"/>
    <property type="match status" value="1"/>
</dbReference>
<dbReference type="AlphaFoldDB" id="A0AAI8G682"/>